<evidence type="ECO:0000313" key="3">
    <source>
        <dbReference type="Proteomes" id="UP001281410"/>
    </source>
</evidence>
<proteinExistence type="predicted"/>
<evidence type="ECO:0000259" key="1">
    <source>
        <dbReference type="Pfam" id="PF04937"/>
    </source>
</evidence>
<dbReference type="AlphaFoldDB" id="A0AAE0EG26"/>
<accession>A0AAE0EG26</accession>
<organism evidence="2 3">
    <name type="scientific">Dipteronia sinensis</name>
    <dbReference type="NCBI Taxonomy" id="43782"/>
    <lineage>
        <taxon>Eukaryota</taxon>
        <taxon>Viridiplantae</taxon>
        <taxon>Streptophyta</taxon>
        <taxon>Embryophyta</taxon>
        <taxon>Tracheophyta</taxon>
        <taxon>Spermatophyta</taxon>
        <taxon>Magnoliopsida</taxon>
        <taxon>eudicotyledons</taxon>
        <taxon>Gunneridae</taxon>
        <taxon>Pentapetalae</taxon>
        <taxon>rosids</taxon>
        <taxon>malvids</taxon>
        <taxon>Sapindales</taxon>
        <taxon>Sapindaceae</taxon>
        <taxon>Hippocastanoideae</taxon>
        <taxon>Acereae</taxon>
        <taxon>Dipteronia</taxon>
    </lineage>
</organism>
<dbReference type="PANTHER" id="PTHR32166:SF123">
    <property type="entry name" value="BED-TYPE DOMAIN-CONTAINING PROTEIN"/>
    <property type="match status" value="1"/>
</dbReference>
<dbReference type="InterPro" id="IPR007021">
    <property type="entry name" value="DUF659"/>
</dbReference>
<comment type="caution">
    <text evidence="2">The sequence shown here is derived from an EMBL/GenBank/DDBJ whole genome shotgun (WGS) entry which is preliminary data.</text>
</comment>
<sequence>MLKSGSCASKGISRIDLAWKHCKDVEHGDGKSYKSLGDYGQGYKVPSCYDLSTWVFQKEVETTNTIDDVNKIWKTTGVTIMSDSWTDIRRRSLLNFLANNPKGTIFLKTIDASNMVKDADLIFHLIDDVWRKMGKTL</sequence>
<dbReference type="PANTHER" id="PTHR32166">
    <property type="entry name" value="OSJNBA0013A04.12 PROTEIN"/>
    <property type="match status" value="1"/>
</dbReference>
<dbReference type="Proteomes" id="UP001281410">
    <property type="component" value="Unassembled WGS sequence"/>
</dbReference>
<protein>
    <recommendedName>
        <fullName evidence="1">DUF659 domain-containing protein</fullName>
    </recommendedName>
</protein>
<gene>
    <name evidence="2" type="ORF">Dsin_006970</name>
</gene>
<feature type="domain" description="DUF659" evidence="1">
    <location>
        <begin position="46"/>
        <end position="135"/>
    </location>
</feature>
<keyword evidence="3" id="KW-1185">Reference proteome</keyword>
<reference evidence="2" key="1">
    <citation type="journal article" date="2023" name="Plant J.">
        <title>Genome sequences and population genomics provide insights into the demographic history, inbreeding, and mutation load of two 'living fossil' tree species of Dipteronia.</title>
        <authorList>
            <person name="Feng Y."/>
            <person name="Comes H.P."/>
            <person name="Chen J."/>
            <person name="Zhu S."/>
            <person name="Lu R."/>
            <person name="Zhang X."/>
            <person name="Li P."/>
            <person name="Qiu J."/>
            <person name="Olsen K.M."/>
            <person name="Qiu Y."/>
        </authorList>
    </citation>
    <scope>NUCLEOTIDE SEQUENCE</scope>
    <source>
        <tissue evidence="2">Leaf</tissue>
    </source>
</reference>
<dbReference type="Pfam" id="PF04937">
    <property type="entry name" value="DUF659"/>
    <property type="match status" value="1"/>
</dbReference>
<name>A0AAE0EG26_9ROSI</name>
<evidence type="ECO:0000313" key="2">
    <source>
        <dbReference type="EMBL" id="KAK3227108.1"/>
    </source>
</evidence>
<dbReference type="EMBL" id="JANJYJ010000002">
    <property type="protein sequence ID" value="KAK3227108.1"/>
    <property type="molecule type" value="Genomic_DNA"/>
</dbReference>